<sequence>MADMNIEQSFADGVSEPMNEFEAEERRADRRRRFIIVGVVVGALAVLAAYFMFQGGAGENAGAAGGEGGPARVLPTVTVIVPGSEAISNTISASGTLAARREMPVGVAGEGGQIARVLVDAGDWVGAGQVLATIESSVQSQQVNSAAAQVEVARSDLALAQAELDRAMQLVARGFISQADIDRKTATRDAARARVNVAGAQLNELRARAGRLAIRAPAAGLVLERNAEPGQVVSAGSGALFVLARGGEMEMNAQVSESDLTRMSIGQSATITPTGTDQTFEGQIWQLSPTIDGQSRQGTASIALSYQEGLRPGGFASAEIVSGSIDAPMLPESAVQSDARGNYVYIITPENIVERRDITIGSVGSAGITVREGLEGNERVVRSAGAFLNPGDEVIPQRQSQDDDS</sequence>
<evidence type="ECO:0000259" key="5">
    <source>
        <dbReference type="Pfam" id="PF25967"/>
    </source>
</evidence>
<dbReference type="AlphaFoldDB" id="A0A3D9FJ79"/>
<dbReference type="Pfam" id="PF25954">
    <property type="entry name" value="Beta-barrel_RND_2"/>
    <property type="match status" value="1"/>
</dbReference>
<dbReference type="Proteomes" id="UP000256310">
    <property type="component" value="Unassembled WGS sequence"/>
</dbReference>
<feature type="transmembrane region" description="Helical" evidence="3">
    <location>
        <begin position="34"/>
        <end position="53"/>
    </location>
</feature>
<dbReference type="Gene3D" id="2.40.30.170">
    <property type="match status" value="1"/>
</dbReference>
<dbReference type="InterPro" id="IPR006143">
    <property type="entry name" value="RND_pump_MFP"/>
</dbReference>
<dbReference type="InterPro" id="IPR058627">
    <property type="entry name" value="MdtA-like_C"/>
</dbReference>
<dbReference type="SUPFAM" id="SSF111369">
    <property type="entry name" value="HlyD-like secretion proteins"/>
    <property type="match status" value="1"/>
</dbReference>
<dbReference type="InterPro" id="IPR058792">
    <property type="entry name" value="Beta-barrel_RND_2"/>
</dbReference>
<proteinExistence type="inferred from homology"/>
<dbReference type="NCBIfam" id="TIGR01730">
    <property type="entry name" value="RND_mfp"/>
    <property type="match status" value="1"/>
</dbReference>
<protein>
    <submittedName>
        <fullName evidence="7">RND family efflux transporter MFP subunit</fullName>
    </submittedName>
</protein>
<keyword evidence="2" id="KW-0175">Coiled coil</keyword>
<feature type="domain" description="Multidrug resistance protein MdtA-like C-terminal permuted SH3" evidence="5">
    <location>
        <begin position="329"/>
        <end position="382"/>
    </location>
</feature>
<evidence type="ECO:0000256" key="1">
    <source>
        <dbReference type="ARBA" id="ARBA00009477"/>
    </source>
</evidence>
<reference evidence="7 8" key="1">
    <citation type="submission" date="2018-07" db="EMBL/GenBank/DDBJ databases">
        <title>Genomic Encyclopedia of Type Strains, Phase IV (KMG-IV): sequencing the most valuable type-strain genomes for metagenomic binning, comparative biology and taxonomic classification.</title>
        <authorList>
            <person name="Goeker M."/>
        </authorList>
    </citation>
    <scope>NUCLEOTIDE SEQUENCE [LARGE SCALE GENOMIC DNA]</scope>
    <source>
        <strain evidence="7 8">DSM 26725</strain>
    </source>
</reference>
<dbReference type="Gene3D" id="2.40.420.20">
    <property type="match status" value="1"/>
</dbReference>
<evidence type="ECO:0000256" key="2">
    <source>
        <dbReference type="SAM" id="Coils"/>
    </source>
</evidence>
<dbReference type="Pfam" id="PF25967">
    <property type="entry name" value="RND-MFP_C"/>
    <property type="match status" value="1"/>
</dbReference>
<comment type="similarity">
    <text evidence="1">Belongs to the membrane fusion protein (MFP) (TC 8.A.1) family.</text>
</comment>
<accession>A0A3D9FJ79</accession>
<dbReference type="Gene3D" id="1.10.287.470">
    <property type="entry name" value="Helix hairpin bin"/>
    <property type="match status" value="1"/>
</dbReference>
<feature type="domain" description="CzcB-like barrel-sandwich hybrid" evidence="6">
    <location>
        <begin position="111"/>
        <end position="237"/>
    </location>
</feature>
<gene>
    <name evidence="7" type="ORF">DFR46_2688</name>
</gene>
<feature type="coiled-coil region" evidence="2">
    <location>
        <begin position="150"/>
        <end position="208"/>
    </location>
</feature>
<evidence type="ECO:0000313" key="8">
    <source>
        <dbReference type="Proteomes" id="UP000256310"/>
    </source>
</evidence>
<dbReference type="EMBL" id="QRDP01000004">
    <property type="protein sequence ID" value="RED17637.1"/>
    <property type="molecule type" value="Genomic_DNA"/>
</dbReference>
<keyword evidence="3" id="KW-1133">Transmembrane helix</keyword>
<dbReference type="Pfam" id="PF25973">
    <property type="entry name" value="BSH_CzcB"/>
    <property type="match status" value="1"/>
</dbReference>
<keyword evidence="3" id="KW-0472">Membrane</keyword>
<dbReference type="PANTHER" id="PTHR30469">
    <property type="entry name" value="MULTIDRUG RESISTANCE PROTEIN MDTA"/>
    <property type="match status" value="1"/>
</dbReference>
<evidence type="ECO:0000259" key="6">
    <source>
        <dbReference type="Pfam" id="PF25973"/>
    </source>
</evidence>
<dbReference type="Gene3D" id="2.40.50.100">
    <property type="match status" value="1"/>
</dbReference>
<evidence type="ECO:0000313" key="7">
    <source>
        <dbReference type="EMBL" id="RED17637.1"/>
    </source>
</evidence>
<name>A0A3D9FJ79_9SPHN</name>
<comment type="caution">
    <text evidence="7">The sequence shown here is derived from an EMBL/GenBank/DDBJ whole genome shotgun (WGS) entry which is preliminary data.</text>
</comment>
<feature type="domain" description="CusB-like beta-barrel" evidence="4">
    <location>
        <begin position="252"/>
        <end position="321"/>
    </location>
</feature>
<evidence type="ECO:0000256" key="3">
    <source>
        <dbReference type="SAM" id="Phobius"/>
    </source>
</evidence>
<dbReference type="PANTHER" id="PTHR30469:SF15">
    <property type="entry name" value="HLYD FAMILY OF SECRETION PROTEINS"/>
    <property type="match status" value="1"/>
</dbReference>
<dbReference type="GO" id="GO:1990281">
    <property type="term" value="C:efflux pump complex"/>
    <property type="evidence" value="ECO:0007669"/>
    <property type="project" value="TreeGrafter"/>
</dbReference>
<dbReference type="InterPro" id="IPR058647">
    <property type="entry name" value="BSH_CzcB-like"/>
</dbReference>
<evidence type="ECO:0000259" key="4">
    <source>
        <dbReference type="Pfam" id="PF25954"/>
    </source>
</evidence>
<dbReference type="GO" id="GO:0015562">
    <property type="term" value="F:efflux transmembrane transporter activity"/>
    <property type="evidence" value="ECO:0007669"/>
    <property type="project" value="TreeGrafter"/>
</dbReference>
<keyword evidence="3" id="KW-0812">Transmembrane</keyword>
<keyword evidence="8" id="KW-1185">Reference proteome</keyword>
<organism evidence="7 8">
    <name type="scientific">Parasphingopyxis lamellibrachiae</name>
    <dbReference type="NCBI Taxonomy" id="680125"/>
    <lineage>
        <taxon>Bacteria</taxon>
        <taxon>Pseudomonadati</taxon>
        <taxon>Pseudomonadota</taxon>
        <taxon>Alphaproteobacteria</taxon>
        <taxon>Sphingomonadales</taxon>
        <taxon>Sphingomonadaceae</taxon>
        <taxon>Parasphingopyxis</taxon>
    </lineage>
</organism>